<dbReference type="EMBL" id="MDSU01000013">
    <property type="protein sequence ID" value="OSS42569.1"/>
    <property type="molecule type" value="Genomic_DNA"/>
</dbReference>
<keyword evidence="6" id="KW-1185">Reference proteome</keyword>
<dbReference type="STRING" id="1562698.DESAMIL20_617"/>
<feature type="domain" description="Dehydrogenase E1 component" evidence="4">
    <location>
        <begin position="39"/>
        <end position="318"/>
    </location>
</feature>
<evidence type="ECO:0000259" key="4">
    <source>
        <dbReference type="Pfam" id="PF00676"/>
    </source>
</evidence>
<dbReference type="InterPro" id="IPR029061">
    <property type="entry name" value="THDP-binding"/>
</dbReference>
<dbReference type="Pfam" id="PF00676">
    <property type="entry name" value="E1_dh"/>
    <property type="match status" value="1"/>
</dbReference>
<protein>
    <submittedName>
        <fullName evidence="5">Acetoin dehydrogenase E1 component alpha-subunit</fullName>
        <ecNumber evidence="5">1.2.4.-</ecNumber>
    </submittedName>
</protein>
<evidence type="ECO:0000256" key="3">
    <source>
        <dbReference type="ARBA" id="ARBA00023052"/>
    </source>
</evidence>
<dbReference type="Gene3D" id="3.40.50.970">
    <property type="match status" value="1"/>
</dbReference>
<dbReference type="EC" id="1.2.4.-" evidence="5"/>
<dbReference type="SUPFAM" id="SSF52518">
    <property type="entry name" value="Thiamin diphosphate-binding fold (THDP-binding)"/>
    <property type="match status" value="1"/>
</dbReference>
<dbReference type="CDD" id="cd02000">
    <property type="entry name" value="TPP_E1_PDC_ADC_BCADC"/>
    <property type="match status" value="1"/>
</dbReference>
<dbReference type="RefSeq" id="WP_086033357.1">
    <property type="nucleotide sequence ID" value="NZ_MDSU01000013.1"/>
</dbReference>
<dbReference type="AlphaFoldDB" id="A0A1X4XYG0"/>
<keyword evidence="2 5" id="KW-0560">Oxidoreductase</keyword>
<dbReference type="GO" id="GO:0006086">
    <property type="term" value="P:pyruvate decarboxylation to acetyl-CoA"/>
    <property type="evidence" value="ECO:0007669"/>
    <property type="project" value="TreeGrafter"/>
</dbReference>
<reference evidence="5 6" key="1">
    <citation type="journal article" date="2017" name="Front. Microbiol.">
        <title>Genome Sequence of Desulfurella amilsii Strain TR1 and Comparative Genomics of Desulfurellaceae Family.</title>
        <authorList>
            <person name="Florentino A.P."/>
            <person name="Stams A.J."/>
            <person name="Sanchez-Andrea I."/>
        </authorList>
    </citation>
    <scope>NUCLEOTIDE SEQUENCE [LARGE SCALE GENOMIC DNA]</scope>
    <source>
        <strain evidence="5 6">TR1</strain>
    </source>
</reference>
<accession>A0A1X4XYG0</accession>
<dbReference type="GO" id="GO:0004739">
    <property type="term" value="F:pyruvate dehydrogenase (acetyl-transferring) activity"/>
    <property type="evidence" value="ECO:0007669"/>
    <property type="project" value="TreeGrafter"/>
</dbReference>
<comment type="caution">
    <text evidence="5">The sequence shown here is derived from an EMBL/GenBank/DDBJ whole genome shotgun (WGS) entry which is preliminary data.</text>
</comment>
<gene>
    <name evidence="5" type="ORF">DESAMIL20_617</name>
</gene>
<comment type="cofactor">
    <cofactor evidence="1">
        <name>thiamine diphosphate</name>
        <dbReference type="ChEBI" id="CHEBI:58937"/>
    </cofactor>
</comment>
<keyword evidence="3" id="KW-0786">Thiamine pyrophosphate</keyword>
<dbReference type="PANTHER" id="PTHR11516">
    <property type="entry name" value="PYRUVATE DEHYDROGENASE E1 COMPONENT, ALPHA SUBUNIT BACTERIAL AND ORGANELLAR"/>
    <property type="match status" value="1"/>
</dbReference>
<name>A0A1X4XYG0_9BACT</name>
<organism evidence="5 6">
    <name type="scientific">Desulfurella amilsii</name>
    <dbReference type="NCBI Taxonomy" id="1562698"/>
    <lineage>
        <taxon>Bacteria</taxon>
        <taxon>Pseudomonadati</taxon>
        <taxon>Campylobacterota</taxon>
        <taxon>Desulfurellia</taxon>
        <taxon>Desulfurellales</taxon>
        <taxon>Desulfurellaceae</taxon>
        <taxon>Desulfurella</taxon>
    </lineage>
</organism>
<dbReference type="PANTHER" id="PTHR11516:SF60">
    <property type="entry name" value="PYRUVATE DEHYDROGENASE E1 COMPONENT SUBUNIT ALPHA"/>
    <property type="match status" value="1"/>
</dbReference>
<dbReference type="InterPro" id="IPR050642">
    <property type="entry name" value="PDH_E1_Alpha_Subunit"/>
</dbReference>
<dbReference type="OrthoDB" id="9766715at2"/>
<evidence type="ECO:0000256" key="2">
    <source>
        <dbReference type="ARBA" id="ARBA00023002"/>
    </source>
</evidence>
<evidence type="ECO:0000313" key="6">
    <source>
        <dbReference type="Proteomes" id="UP000194141"/>
    </source>
</evidence>
<evidence type="ECO:0000313" key="5">
    <source>
        <dbReference type="EMBL" id="OSS42569.1"/>
    </source>
</evidence>
<evidence type="ECO:0000256" key="1">
    <source>
        <dbReference type="ARBA" id="ARBA00001964"/>
    </source>
</evidence>
<dbReference type="Proteomes" id="UP000194141">
    <property type="component" value="Unassembled WGS sequence"/>
</dbReference>
<proteinExistence type="predicted"/>
<sequence length="329" mass="36060">MNELNNEKLIELYEIMLKIRKYEERIGEIYYEEKKPFDIAKGPIPGELHLSSGQESSAAGLCIHLKKEDAVIGTHRAHNFAIAKGVDLKRMTAEIFGKSTGLSNGKGGHMHLFDPSVNFSCSGIVGASFPQALGVGIASKFENKDYIAIAVGGDGAANQGTFAESLNLAALWSLPVIFLIENNGWAISVAKNKSTAGNICDRAKAYGIPAECIDGENVIDVYKSSKTAIDRARRGFGPTVLEIKVSRLRGHFEGDPQIYRSQEDFDIAKSKDPVLKFESYLLKNNILNHQQMQAIAEKVDSIINEAIEFARKSDYPSPNEALENVFYGG</sequence>
<dbReference type="InterPro" id="IPR001017">
    <property type="entry name" value="DH_E1"/>
</dbReference>